<dbReference type="GO" id="GO:0016787">
    <property type="term" value="F:hydrolase activity"/>
    <property type="evidence" value="ECO:0007669"/>
    <property type="project" value="UniProtKB-KW"/>
</dbReference>
<keyword evidence="3" id="KW-0378">Hydrolase</keyword>
<feature type="domain" description="Glycoside hydrolase family 19 catalytic" evidence="2">
    <location>
        <begin position="371"/>
        <end position="428"/>
    </location>
</feature>
<dbReference type="InterPro" id="IPR011047">
    <property type="entry name" value="Quinoprotein_ADH-like_sf"/>
</dbReference>
<dbReference type="Gene3D" id="1.10.530.10">
    <property type="match status" value="1"/>
</dbReference>
<gene>
    <name evidence="3" type="ORF">ACFOUW_27675</name>
</gene>
<evidence type="ECO:0000256" key="1">
    <source>
        <dbReference type="SAM" id="SignalP"/>
    </source>
</evidence>
<evidence type="ECO:0000259" key="2">
    <source>
        <dbReference type="Pfam" id="PF00182"/>
    </source>
</evidence>
<dbReference type="SUPFAM" id="SSF50998">
    <property type="entry name" value="Quinoprotein alcohol dehydrogenase-like"/>
    <property type="match status" value="1"/>
</dbReference>
<dbReference type="EMBL" id="JBHRZH010000030">
    <property type="protein sequence ID" value="MFC3764649.1"/>
    <property type="molecule type" value="Genomic_DNA"/>
</dbReference>
<reference evidence="4" key="1">
    <citation type="journal article" date="2019" name="Int. J. Syst. Evol. Microbiol.">
        <title>The Global Catalogue of Microorganisms (GCM) 10K type strain sequencing project: providing services to taxonomists for standard genome sequencing and annotation.</title>
        <authorList>
            <consortium name="The Broad Institute Genomics Platform"/>
            <consortium name="The Broad Institute Genome Sequencing Center for Infectious Disease"/>
            <person name="Wu L."/>
            <person name="Ma J."/>
        </authorList>
    </citation>
    <scope>NUCLEOTIDE SEQUENCE [LARGE SCALE GENOMIC DNA]</scope>
    <source>
        <strain evidence="4">CGMCC 4.7241</strain>
    </source>
</reference>
<dbReference type="InterPro" id="IPR023346">
    <property type="entry name" value="Lysozyme-like_dom_sf"/>
</dbReference>
<dbReference type="Pfam" id="PF00182">
    <property type="entry name" value="Glyco_hydro_19"/>
    <property type="match status" value="1"/>
</dbReference>
<dbReference type="Proteomes" id="UP001595699">
    <property type="component" value="Unassembled WGS sequence"/>
</dbReference>
<keyword evidence="1" id="KW-0732">Signal</keyword>
<feature type="signal peptide" evidence="1">
    <location>
        <begin position="1"/>
        <end position="18"/>
    </location>
</feature>
<proteinExistence type="predicted"/>
<dbReference type="InterPro" id="IPR000726">
    <property type="entry name" value="Glyco_hydro_19_cat"/>
</dbReference>
<evidence type="ECO:0000313" key="4">
    <source>
        <dbReference type="Proteomes" id="UP001595699"/>
    </source>
</evidence>
<comment type="caution">
    <text evidence="3">The sequence shown here is derived from an EMBL/GenBank/DDBJ whole genome shotgun (WGS) entry which is preliminary data.</text>
</comment>
<keyword evidence="4" id="KW-1185">Reference proteome</keyword>
<feature type="chain" id="PRO_5045180346" evidence="1">
    <location>
        <begin position="19"/>
        <end position="484"/>
    </location>
</feature>
<name>A0ABV7YL05_9ACTN</name>
<accession>A0ABV7YL05</accession>
<sequence>MSRRLGQAVAGIVTIALAAGLGIAADAGTAPTRGQAHAATPYDKVTCGDAAARLFQLRGNGKELWYSSISGPASTKPTVYGWRKIYTFNAARPALAVAAHDSAKGVVQLFVTDRDGGLRLYNFSTGKAAITSTKNLHTGDPAKPGPYDYSRLTSDGRRLYGTKGGNLYIATGVTATQRPKKTALVKTIGYPLALWSNAGNDQELFYTDTSGTLRAADVTTQGGGFTATITTIRTSGWSQAAITSPGAGLLVRDTPTNTWRHLVTLPTRQTDTKITPHQTISTTHHTPNLPVTTPPAECGIDSSPGGSAAVTYDQLHAMFGAKVASRAVVETGLPGLIREMQAGHITTPARKAAFLATVVNESTVNYAAAQNGSSTYRGRGFIQLTGDFNYRGAGNALGTDLLGNPSRAATLAWSDKISRWYWTKARPNTNRYADRHDMGMVNVQIGFFGSSDPSHPEVAERCRDFKNAYKVLTGSMPTSVECTT</sequence>
<dbReference type="SUPFAM" id="SSF53955">
    <property type="entry name" value="Lysozyme-like"/>
    <property type="match status" value="1"/>
</dbReference>
<evidence type="ECO:0000313" key="3">
    <source>
        <dbReference type="EMBL" id="MFC3764649.1"/>
    </source>
</evidence>
<organism evidence="3 4">
    <name type="scientific">Tenggerimyces flavus</name>
    <dbReference type="NCBI Taxonomy" id="1708749"/>
    <lineage>
        <taxon>Bacteria</taxon>
        <taxon>Bacillati</taxon>
        <taxon>Actinomycetota</taxon>
        <taxon>Actinomycetes</taxon>
        <taxon>Propionibacteriales</taxon>
        <taxon>Nocardioidaceae</taxon>
        <taxon>Tenggerimyces</taxon>
    </lineage>
</organism>
<dbReference type="RefSeq" id="WP_205116364.1">
    <property type="nucleotide sequence ID" value="NZ_JAFBCM010000001.1"/>
</dbReference>
<protein>
    <submittedName>
        <fullName evidence="3">Glycoside hydrolase family 19 protein</fullName>
    </submittedName>
</protein>